<reference evidence="5" key="1">
    <citation type="submission" date="2016-10" db="EMBL/GenBank/DDBJ databases">
        <authorList>
            <person name="Varghese N."/>
            <person name="Submissions S."/>
        </authorList>
    </citation>
    <scope>NUCLEOTIDE SEQUENCE [LARGE SCALE GENOMIC DNA]</scope>
    <source>
        <strain evidence="5">DSM 14807</strain>
    </source>
</reference>
<dbReference type="GO" id="GO:0005829">
    <property type="term" value="C:cytosol"/>
    <property type="evidence" value="ECO:0007669"/>
    <property type="project" value="TreeGrafter"/>
</dbReference>
<gene>
    <name evidence="4" type="ORF">SAMN05660895_2343</name>
</gene>
<dbReference type="GO" id="GO:0061522">
    <property type="term" value="F:1,4-dihydroxy-2-naphthoyl-CoA thioesterase activity"/>
    <property type="evidence" value="ECO:0007669"/>
    <property type="project" value="TreeGrafter"/>
</dbReference>
<evidence type="ECO:0000313" key="5">
    <source>
        <dbReference type="Proteomes" id="UP000199537"/>
    </source>
</evidence>
<dbReference type="PANTHER" id="PTHR43240:SF5">
    <property type="entry name" value="1,4-DIHYDROXY-2-NAPHTHOYL-COA THIOESTERASE 1"/>
    <property type="match status" value="1"/>
</dbReference>
<accession>A0A1I7NMM4</accession>
<evidence type="ECO:0000256" key="1">
    <source>
        <dbReference type="ARBA" id="ARBA00008324"/>
    </source>
</evidence>
<evidence type="ECO:0000313" key="4">
    <source>
        <dbReference type="EMBL" id="SFV35879.1"/>
    </source>
</evidence>
<dbReference type="Pfam" id="PF03061">
    <property type="entry name" value="4HBT"/>
    <property type="match status" value="1"/>
</dbReference>
<sequence length="155" mass="17083">MHPIWYSLDINLDTLHELSKGTMSEHLGIIFTEIGPDYLKAMMPVNEKTRQPYGLLHGGASAALAETLGSVAAALVVNPEEKACVGMEINLNHIRPVREGRVHGLARPLHIGKTTQVWDIRISDDRNKLVSVSRLTVAVIDRTQVMKNPDASMLP</sequence>
<keyword evidence="5" id="KW-1185">Reference proteome</keyword>
<dbReference type="OrthoDB" id="9798208at2"/>
<protein>
    <submittedName>
        <fullName evidence="4">1,4-dihydroxy-2-naphthoyl-CoA hydrolase</fullName>
    </submittedName>
</protein>
<dbReference type="SUPFAM" id="SSF54637">
    <property type="entry name" value="Thioesterase/thiol ester dehydrase-isomerase"/>
    <property type="match status" value="1"/>
</dbReference>
<name>A0A1I7NMM4_9BACT</name>
<dbReference type="AlphaFoldDB" id="A0A1I7NMM4"/>
<keyword evidence="2 4" id="KW-0378">Hydrolase</keyword>
<dbReference type="STRING" id="1393122.SAMN05660895_2343"/>
<proteinExistence type="inferred from homology"/>
<dbReference type="InterPro" id="IPR003736">
    <property type="entry name" value="PAAI_dom"/>
</dbReference>
<dbReference type="EMBL" id="FPCJ01000001">
    <property type="protein sequence ID" value="SFV35879.1"/>
    <property type="molecule type" value="Genomic_DNA"/>
</dbReference>
<dbReference type="PANTHER" id="PTHR43240">
    <property type="entry name" value="1,4-DIHYDROXY-2-NAPHTHOYL-COA THIOESTERASE 1"/>
    <property type="match status" value="1"/>
</dbReference>
<dbReference type="CDD" id="cd03443">
    <property type="entry name" value="PaaI_thioesterase"/>
    <property type="match status" value="1"/>
</dbReference>
<dbReference type="RefSeq" id="WP_092460698.1">
    <property type="nucleotide sequence ID" value="NZ_FPCJ01000001.1"/>
</dbReference>
<dbReference type="InterPro" id="IPR006683">
    <property type="entry name" value="Thioestr_dom"/>
</dbReference>
<dbReference type="Proteomes" id="UP000199537">
    <property type="component" value="Unassembled WGS sequence"/>
</dbReference>
<evidence type="ECO:0000259" key="3">
    <source>
        <dbReference type="Pfam" id="PF03061"/>
    </source>
</evidence>
<dbReference type="NCBIfam" id="TIGR00369">
    <property type="entry name" value="unchar_dom_1"/>
    <property type="match status" value="1"/>
</dbReference>
<evidence type="ECO:0000256" key="2">
    <source>
        <dbReference type="ARBA" id="ARBA00022801"/>
    </source>
</evidence>
<organism evidence="4 5">
    <name type="scientific">Thermoflavifilum thermophilum</name>
    <dbReference type="NCBI Taxonomy" id="1393122"/>
    <lineage>
        <taxon>Bacteria</taxon>
        <taxon>Pseudomonadati</taxon>
        <taxon>Bacteroidota</taxon>
        <taxon>Chitinophagia</taxon>
        <taxon>Chitinophagales</taxon>
        <taxon>Chitinophagaceae</taxon>
        <taxon>Thermoflavifilum</taxon>
    </lineage>
</organism>
<feature type="domain" description="Thioesterase" evidence="3">
    <location>
        <begin position="53"/>
        <end position="130"/>
    </location>
</feature>
<dbReference type="Gene3D" id="3.10.129.10">
    <property type="entry name" value="Hotdog Thioesterase"/>
    <property type="match status" value="1"/>
</dbReference>
<comment type="similarity">
    <text evidence="1">Belongs to the thioesterase PaaI family.</text>
</comment>
<dbReference type="InterPro" id="IPR029069">
    <property type="entry name" value="HotDog_dom_sf"/>
</dbReference>